<evidence type="ECO:0000313" key="1">
    <source>
        <dbReference type="EMBL" id="CAK7948087.1"/>
    </source>
</evidence>
<dbReference type="EMBL" id="CAKLBY020000392">
    <property type="protein sequence ID" value="CAK7948087.1"/>
    <property type="molecule type" value="Genomic_DNA"/>
</dbReference>
<comment type="caution">
    <text evidence="1">The sequence shown here is derived from an EMBL/GenBank/DDBJ whole genome shotgun (WGS) entry which is preliminary data.</text>
</comment>
<dbReference type="Proteomes" id="UP001162060">
    <property type="component" value="Unassembled WGS sequence"/>
</dbReference>
<accession>A0AAV1VPK6</accession>
<proteinExistence type="predicted"/>
<name>A0AAV1VPK6_9STRA</name>
<protein>
    <submittedName>
        <fullName evidence="1">Uncharacterized protein</fullName>
    </submittedName>
</protein>
<gene>
    <name evidence="1" type="ORF">PM001_LOCUS33237</name>
</gene>
<dbReference type="AlphaFoldDB" id="A0AAV1VPK6"/>
<organism evidence="1 2">
    <name type="scientific">Peronospora matthiolae</name>
    <dbReference type="NCBI Taxonomy" id="2874970"/>
    <lineage>
        <taxon>Eukaryota</taxon>
        <taxon>Sar</taxon>
        <taxon>Stramenopiles</taxon>
        <taxon>Oomycota</taxon>
        <taxon>Peronosporomycetes</taxon>
        <taxon>Peronosporales</taxon>
        <taxon>Peronosporaceae</taxon>
        <taxon>Peronospora</taxon>
    </lineage>
</organism>
<sequence>MRLFNHFGVFVGASTFVVTDPAASSSVSLEALRGYTKVEHVANPAETHLINGMQEDRGKSGPPLFSEELAKLAKWTGLKGESSKNKGVASVDEVLRDEVIVPVKEKLERVYTFGQGFNIAGEQEVALSRNSDAIAAPYSHASPIGESQLLAVYEHYQTFGQQLTDDQILGLLDRAATPKDVAEILCVARRFGTDKAKWVAVAEAQFDYWRIREKDASAVARDLFNVAALDSPGLEKNALWRDILEEYTKYIKT</sequence>
<reference evidence="1" key="1">
    <citation type="submission" date="2024-01" db="EMBL/GenBank/DDBJ databases">
        <authorList>
            <person name="Webb A."/>
        </authorList>
    </citation>
    <scope>NUCLEOTIDE SEQUENCE</scope>
    <source>
        <strain evidence="1">Pm1</strain>
    </source>
</reference>
<evidence type="ECO:0000313" key="2">
    <source>
        <dbReference type="Proteomes" id="UP001162060"/>
    </source>
</evidence>